<dbReference type="Pfam" id="PF02470">
    <property type="entry name" value="MlaD"/>
    <property type="match status" value="1"/>
</dbReference>
<keyword evidence="1" id="KW-0472">Membrane</keyword>
<dbReference type="eggNOG" id="COG1463">
    <property type="taxonomic scope" value="Bacteria"/>
</dbReference>
<sequence>MQSSLETKVGMFVLAALSVFVYMAFQIGAFRFDQGRYSTYHIYFKDVAGLARKADVKIAGVKVGWVETVELTSSEPLQVHAHIMVDRGYALYEDAYSIVRQDGILGTKYIELIPGDPLLSPLPSGSVLGKPTVAPVSFDELLQQFKDIATNVQGVTQSLHDAIGGQAGKEQLRSMVTNLSTTSDKLASFTTVLERSMVENHDKINTVLEIGDHVKQLSAQLENEVLPAVQENIDKIATAVSENINRVASRMESTAIALTDATAQVQEGFKSVSSIACKIDEGQGLIGKLINEEDTYQDIKVAVQGLKNYFATIDMLQVVFDSHFEGMHRPAENYYFEDSKGYIDIRLHPNENYFFLLQLVSSEKGWVDRFQINHYYRDKEGCLIDTDKLHLTDAQRLENVFTHDREIFTRYTVKLGLQIGKIFGDIAFRIGILEGTAGIGLDVDVPLNTEKLRWVSTFEAFDLRGWNRKNDRRPHLKWLNRMFFMHNLYFVFGADDFISKRNANPFFGAGLRFGDDDVKYFLSSLAGYFSGASYNGIAKTTCIN</sequence>
<protein>
    <recommendedName>
        <fullName evidence="2">Mce/MlaD domain-containing protein</fullName>
    </recommendedName>
</protein>
<keyword evidence="1" id="KW-0812">Transmembrane</keyword>
<evidence type="ECO:0000313" key="4">
    <source>
        <dbReference type="Proteomes" id="UP000032214"/>
    </source>
</evidence>
<dbReference type="PANTHER" id="PTHR33371:SF4">
    <property type="entry name" value="INTERMEMBRANE PHOSPHOLIPID TRANSPORT SYSTEM BINDING PROTEIN MLAD"/>
    <property type="match status" value="1"/>
</dbReference>
<dbReference type="PANTHER" id="PTHR33371">
    <property type="entry name" value="INTERMEMBRANE PHOSPHOLIPID TRANSPORT SYSTEM BINDING PROTEIN MLAD-RELATED"/>
    <property type="match status" value="1"/>
</dbReference>
<organism evidence="3 4">
    <name type="scientific">candidate division TM6 bacterium JCVI TM6SC1</name>
    <dbReference type="NCBI Taxonomy" id="1306947"/>
    <lineage>
        <taxon>Bacteria</taxon>
        <taxon>Candidatus Babelota</taxon>
        <taxon>Vermiphilus</taxon>
    </lineage>
</organism>
<dbReference type="AlphaFoldDB" id="A0A0D2I2M2"/>
<dbReference type="InterPro" id="IPR003399">
    <property type="entry name" value="Mce/MlaD"/>
</dbReference>
<evidence type="ECO:0000259" key="2">
    <source>
        <dbReference type="Pfam" id="PF02470"/>
    </source>
</evidence>
<name>A0A0D2I2M2_9BACT</name>
<gene>
    <name evidence="3" type="ORF">J120_00530</name>
</gene>
<comment type="caution">
    <text evidence="3">The sequence shown here is derived from an EMBL/GenBank/DDBJ whole genome shotgun (WGS) entry which is preliminary data.</text>
</comment>
<accession>A0A0D2I2M2</accession>
<feature type="domain" description="Mce/MlaD" evidence="2">
    <location>
        <begin position="37"/>
        <end position="115"/>
    </location>
</feature>
<proteinExistence type="predicted"/>
<dbReference type="InterPro" id="IPR052336">
    <property type="entry name" value="MlaD_Phospholipid_Transporter"/>
</dbReference>
<reference evidence="3 4" key="1">
    <citation type="journal article" date="2013" name="Proc. Natl. Acad. Sci. U.S.A.">
        <title>Candidate phylum TM6 genome recovered from a hospital sink biofilm provides genomic insights into this uncultivated phylum.</title>
        <authorList>
            <person name="McLean J.S."/>
            <person name="Lombardo M.J."/>
            <person name="Badger J.H."/>
            <person name="Edlund A."/>
            <person name="Novotny M."/>
            <person name="Yee-Greenbaum J."/>
            <person name="Vyahhi N."/>
            <person name="Hall A.P."/>
            <person name="Yang Y."/>
            <person name="Dupont C.L."/>
            <person name="Ziegler M.G."/>
            <person name="Chitsaz H."/>
            <person name="Allen A.E."/>
            <person name="Yooseph S."/>
            <person name="Tesler G."/>
            <person name="Pevzner P.A."/>
            <person name="Friedman R.M."/>
            <person name="Nealson K.H."/>
            <person name="Venter J.C."/>
            <person name="Lasken R.S."/>
        </authorList>
    </citation>
    <scope>NUCLEOTIDE SEQUENCE [LARGE SCALE GENOMIC DNA]</scope>
    <source>
        <strain evidence="3 4">TM6SC1</strain>
    </source>
</reference>
<dbReference type="STRING" id="1306947.J120_00530"/>
<evidence type="ECO:0000256" key="1">
    <source>
        <dbReference type="SAM" id="Phobius"/>
    </source>
</evidence>
<keyword evidence="4" id="KW-1185">Reference proteome</keyword>
<keyword evidence="1" id="KW-1133">Transmembrane helix</keyword>
<feature type="transmembrane region" description="Helical" evidence="1">
    <location>
        <begin position="12"/>
        <end position="32"/>
    </location>
</feature>
<evidence type="ECO:0000313" key="3">
    <source>
        <dbReference type="EMBL" id="KIX85450.1"/>
    </source>
</evidence>
<dbReference type="Proteomes" id="UP000032214">
    <property type="component" value="Unassembled WGS sequence"/>
</dbReference>
<dbReference type="EMBL" id="ARQD01000001">
    <property type="protein sequence ID" value="KIX85450.1"/>
    <property type="molecule type" value="Genomic_DNA"/>
</dbReference>